<dbReference type="SUPFAM" id="SSF54001">
    <property type="entry name" value="Cysteine proteinases"/>
    <property type="match status" value="1"/>
</dbReference>
<dbReference type="AlphaFoldDB" id="A0A5C6P1F5"/>
<evidence type="ECO:0000259" key="11">
    <source>
        <dbReference type="PROSITE" id="PS50222"/>
    </source>
</evidence>
<protein>
    <submittedName>
        <fullName evidence="12">Calpain-1 catalytic subunit</fullName>
    </submittedName>
</protein>
<dbReference type="PROSITE" id="PS00018">
    <property type="entry name" value="EF_HAND_1"/>
    <property type="match status" value="1"/>
</dbReference>
<dbReference type="GO" id="GO:0004198">
    <property type="term" value="F:calcium-dependent cysteine-type endopeptidase activity"/>
    <property type="evidence" value="ECO:0007669"/>
    <property type="project" value="InterPro"/>
</dbReference>
<sequence length="689" mass="77871">MPPPGVCLNILEARSKQNGHGGSKNPEKFLQQDYEQLKQYCNIRGLRYIDERFPPDRNSIGAGILSPSDLDRVVWLRPAKIPNVANPCLIIDGISRFDFGQGILGDCWFLASLGSLTFQSDILKQVVPVEQTFQESYCGLFHFRFWRFGGWVDVVIDDKLPTINGRLIFVHSKDPNEFWPALLEKAYAKVCGSYADMNAGSPAEALMDFTGGVHVTVQLSDPPQNLWELIFRAGQSKSLMSSGTLQGETPANTVLLNGLVEGHAYTITGVKEMLHQGKVVRLVRLWNPWGKGEWKGDWSDGSPLWRTVSAEDRKLCLSVAEDGEFWMPFKDFCSFFTDLDICCLCPSFLDGEQPCKWRTSMFEGRWVSGVTAGGCMNYKDTFWINPQFRLKLHGDFSENANDKNIFVSVTQKPDKRRRQKCRKFHIGFSVFEIPEEDEAHRGKFPAAFFKSRTPVAQSKKFLDAREVMEVFRLKPAEYLIVPSTFGPNETASFLLTIVYKGEAHGYETSTLGQPEAAEDMTEIKANTEDDERKTSFFRQHSDQYEEVNAEQLQRLLNDQILKGDLKSGGFSIDACCSMVALMDNSITGKLNSEEFVALWKNVIKYRDIFYLTDVSQTGTLSLSELRNAFNASGKRLSDDMLSLMVVRYGSAGHMSLESFISLILRLDCMHMDLSFHVHLRKRGGKKDGN</sequence>
<dbReference type="CDD" id="cd16195">
    <property type="entry name" value="EFh_PEF_CAPN13_14"/>
    <property type="match status" value="1"/>
</dbReference>
<feature type="domain" description="EF-hand" evidence="11">
    <location>
        <begin position="600"/>
        <end position="635"/>
    </location>
</feature>
<keyword evidence="2 9" id="KW-0645">Protease</keyword>
<evidence type="ECO:0000256" key="7">
    <source>
        <dbReference type="ARBA" id="ARBA00022837"/>
    </source>
</evidence>
<accession>A0A5C6P1F5</accession>
<dbReference type="Pfam" id="PF01067">
    <property type="entry name" value="Calpain_III"/>
    <property type="match status" value="1"/>
</dbReference>
<keyword evidence="4" id="KW-0677">Repeat</keyword>
<dbReference type="Proteomes" id="UP000324091">
    <property type="component" value="Chromosome 16"/>
</dbReference>
<dbReference type="InterPro" id="IPR022683">
    <property type="entry name" value="Calpain_III"/>
</dbReference>
<dbReference type="GO" id="GO:0005509">
    <property type="term" value="F:calcium ion binding"/>
    <property type="evidence" value="ECO:0007669"/>
    <property type="project" value="InterPro"/>
</dbReference>
<feature type="active site" evidence="8 9">
    <location>
        <position position="107"/>
    </location>
</feature>
<dbReference type="SUPFAM" id="SSF47473">
    <property type="entry name" value="EF-hand"/>
    <property type="match status" value="1"/>
</dbReference>
<dbReference type="GO" id="GO:0005737">
    <property type="term" value="C:cytoplasm"/>
    <property type="evidence" value="ECO:0007669"/>
    <property type="project" value="TreeGrafter"/>
</dbReference>
<dbReference type="CDD" id="cd00044">
    <property type="entry name" value="CysPc"/>
    <property type="match status" value="1"/>
</dbReference>
<dbReference type="SUPFAM" id="SSF49758">
    <property type="entry name" value="Calpain large subunit, middle domain (domain III)"/>
    <property type="match status" value="1"/>
</dbReference>
<evidence type="ECO:0000256" key="2">
    <source>
        <dbReference type="ARBA" id="ARBA00022670"/>
    </source>
</evidence>
<evidence type="ECO:0000256" key="3">
    <source>
        <dbReference type="ARBA" id="ARBA00022723"/>
    </source>
</evidence>
<dbReference type="FunFam" id="3.90.70.10:FF:000054">
    <property type="entry name" value="Calpain 14"/>
    <property type="match status" value="1"/>
</dbReference>
<dbReference type="PROSITE" id="PS50222">
    <property type="entry name" value="EF_HAND_2"/>
    <property type="match status" value="1"/>
</dbReference>
<evidence type="ECO:0000259" key="10">
    <source>
        <dbReference type="PROSITE" id="PS50203"/>
    </source>
</evidence>
<evidence type="ECO:0000256" key="1">
    <source>
        <dbReference type="ARBA" id="ARBA00007623"/>
    </source>
</evidence>
<keyword evidence="13" id="KW-1185">Reference proteome</keyword>
<keyword evidence="5 9" id="KW-0378">Hydrolase</keyword>
<dbReference type="FunFam" id="2.60.120.380:FF:000001">
    <property type="entry name" value="Calpain-1 catalytic subunit"/>
    <property type="match status" value="1"/>
</dbReference>
<evidence type="ECO:0000313" key="12">
    <source>
        <dbReference type="EMBL" id="TWW72591.1"/>
    </source>
</evidence>
<proteinExistence type="inferred from homology"/>
<dbReference type="Gene3D" id="2.60.120.380">
    <property type="match status" value="1"/>
</dbReference>
<dbReference type="InterPro" id="IPR022682">
    <property type="entry name" value="Calpain_domain_III"/>
</dbReference>
<dbReference type="PANTHER" id="PTHR10183:SF302">
    <property type="entry name" value="CALPAIN-14"/>
    <property type="match status" value="1"/>
</dbReference>
<evidence type="ECO:0000256" key="5">
    <source>
        <dbReference type="ARBA" id="ARBA00022801"/>
    </source>
</evidence>
<feature type="active site" evidence="8 9">
    <location>
        <position position="263"/>
    </location>
</feature>
<dbReference type="Gene3D" id="1.10.238.10">
    <property type="entry name" value="EF-hand"/>
    <property type="match status" value="1"/>
</dbReference>
<dbReference type="PRINTS" id="PR00704">
    <property type="entry name" value="CALPAIN"/>
</dbReference>
<dbReference type="CDD" id="cd00214">
    <property type="entry name" value="Calpain_III"/>
    <property type="match status" value="1"/>
</dbReference>
<dbReference type="InterPro" id="IPR001300">
    <property type="entry name" value="Peptidase_C2_calpain_cat"/>
</dbReference>
<keyword evidence="6 9" id="KW-0788">Thiol protease</keyword>
<dbReference type="InterPro" id="IPR011992">
    <property type="entry name" value="EF-hand-dom_pair"/>
</dbReference>
<dbReference type="InterPro" id="IPR036213">
    <property type="entry name" value="Calpain_III_sf"/>
</dbReference>
<feature type="active site" evidence="8 9">
    <location>
        <position position="287"/>
    </location>
</feature>
<gene>
    <name evidence="12" type="ORF">D4764_16G0010880</name>
</gene>
<evidence type="ECO:0000256" key="8">
    <source>
        <dbReference type="PIRSR" id="PIRSR622684-1"/>
    </source>
</evidence>
<dbReference type="InterPro" id="IPR002048">
    <property type="entry name" value="EF_hand_dom"/>
</dbReference>
<dbReference type="InterPro" id="IPR018247">
    <property type="entry name" value="EF_Hand_1_Ca_BS"/>
</dbReference>
<dbReference type="SMART" id="SM00230">
    <property type="entry name" value="CysPc"/>
    <property type="match status" value="1"/>
</dbReference>
<dbReference type="PROSITE" id="PS00139">
    <property type="entry name" value="THIOL_PROTEASE_CYS"/>
    <property type="match status" value="1"/>
</dbReference>
<feature type="domain" description="Calpain catalytic" evidence="10">
    <location>
        <begin position="47"/>
        <end position="345"/>
    </location>
</feature>
<dbReference type="Gene3D" id="3.90.70.10">
    <property type="entry name" value="Cysteine proteinases"/>
    <property type="match status" value="1"/>
</dbReference>
<name>A0A5C6P1F5_9TELE</name>
<dbReference type="Pfam" id="PF00648">
    <property type="entry name" value="Peptidase_C2"/>
    <property type="match status" value="1"/>
</dbReference>
<keyword evidence="7" id="KW-0106">Calcium</keyword>
<comment type="caution">
    <text evidence="12">The sequence shown here is derived from an EMBL/GenBank/DDBJ whole genome shotgun (WGS) entry which is preliminary data.</text>
</comment>
<comment type="similarity">
    <text evidence="1">Belongs to the peptidase C2 family.</text>
</comment>
<dbReference type="SMART" id="SM00720">
    <property type="entry name" value="calpain_III"/>
    <property type="match status" value="1"/>
</dbReference>
<evidence type="ECO:0000256" key="4">
    <source>
        <dbReference type="ARBA" id="ARBA00022737"/>
    </source>
</evidence>
<organism evidence="12 13">
    <name type="scientific">Takifugu flavidus</name>
    <name type="common">sansaifugu</name>
    <dbReference type="NCBI Taxonomy" id="433684"/>
    <lineage>
        <taxon>Eukaryota</taxon>
        <taxon>Metazoa</taxon>
        <taxon>Chordata</taxon>
        <taxon>Craniata</taxon>
        <taxon>Vertebrata</taxon>
        <taxon>Euteleostomi</taxon>
        <taxon>Actinopterygii</taxon>
        <taxon>Neopterygii</taxon>
        <taxon>Teleostei</taxon>
        <taxon>Neoteleostei</taxon>
        <taxon>Acanthomorphata</taxon>
        <taxon>Eupercaria</taxon>
        <taxon>Tetraodontiformes</taxon>
        <taxon>Tetradontoidea</taxon>
        <taxon>Tetraodontidae</taxon>
        <taxon>Takifugu</taxon>
    </lineage>
</organism>
<dbReference type="InterPro" id="IPR000169">
    <property type="entry name" value="Pept_cys_AS"/>
</dbReference>
<reference evidence="12 13" key="1">
    <citation type="submission" date="2019-04" db="EMBL/GenBank/DDBJ databases">
        <title>Chromosome genome assembly for Takifugu flavidus.</title>
        <authorList>
            <person name="Xiao S."/>
        </authorList>
    </citation>
    <scope>NUCLEOTIDE SEQUENCE [LARGE SCALE GENOMIC DNA]</scope>
    <source>
        <strain evidence="12">HTHZ2018</strain>
        <tissue evidence="12">Muscle</tissue>
    </source>
</reference>
<evidence type="ECO:0000256" key="9">
    <source>
        <dbReference type="PROSITE-ProRule" id="PRU00239"/>
    </source>
</evidence>
<dbReference type="InterPro" id="IPR038765">
    <property type="entry name" value="Papain-like_cys_pep_sf"/>
</dbReference>
<dbReference type="EMBL" id="RHFK02000008">
    <property type="protein sequence ID" value="TWW72591.1"/>
    <property type="molecule type" value="Genomic_DNA"/>
</dbReference>
<evidence type="ECO:0000256" key="6">
    <source>
        <dbReference type="ARBA" id="ARBA00022807"/>
    </source>
</evidence>
<dbReference type="GO" id="GO:0006508">
    <property type="term" value="P:proteolysis"/>
    <property type="evidence" value="ECO:0007669"/>
    <property type="project" value="UniProtKB-KW"/>
</dbReference>
<dbReference type="PANTHER" id="PTHR10183">
    <property type="entry name" value="CALPAIN"/>
    <property type="match status" value="1"/>
</dbReference>
<dbReference type="InterPro" id="IPR033883">
    <property type="entry name" value="C2_III"/>
</dbReference>
<keyword evidence="3" id="KW-0479">Metal-binding</keyword>
<dbReference type="InterPro" id="IPR022684">
    <property type="entry name" value="Calpain_cysteine_protease"/>
</dbReference>
<dbReference type="PROSITE" id="PS50203">
    <property type="entry name" value="CALPAIN_CAT"/>
    <property type="match status" value="1"/>
</dbReference>
<evidence type="ECO:0000313" key="13">
    <source>
        <dbReference type="Proteomes" id="UP000324091"/>
    </source>
</evidence>